<dbReference type="RefSeq" id="WP_109461540.1">
    <property type="nucleotide sequence ID" value="NZ_QFBC01000019.1"/>
</dbReference>
<keyword evidence="2" id="KW-1185">Reference proteome</keyword>
<reference evidence="1 2" key="1">
    <citation type="submission" date="2018-05" db="EMBL/GenBank/DDBJ databases">
        <title>The draft genome of strain NS-104.</title>
        <authorList>
            <person name="Hang P."/>
            <person name="Jiang J."/>
        </authorList>
    </citation>
    <scope>NUCLEOTIDE SEQUENCE [LARGE SCALE GENOMIC DNA]</scope>
    <source>
        <strain evidence="1 2">NS-104</strain>
    </source>
</reference>
<dbReference type="EMBL" id="QFBC01000019">
    <property type="protein sequence ID" value="PWE52925.1"/>
    <property type="molecule type" value="Genomic_DNA"/>
</dbReference>
<evidence type="ECO:0008006" key="3">
    <source>
        <dbReference type="Google" id="ProtNLM"/>
    </source>
</evidence>
<gene>
    <name evidence="1" type="ORF">DEM27_27945</name>
</gene>
<dbReference type="OrthoDB" id="7585928at2"/>
<dbReference type="Proteomes" id="UP000245252">
    <property type="component" value="Unassembled WGS sequence"/>
</dbReference>
<organism evidence="1 2">
    <name type="scientific">Metarhizobium album</name>
    <dbReference type="NCBI Taxonomy" id="2182425"/>
    <lineage>
        <taxon>Bacteria</taxon>
        <taxon>Pseudomonadati</taxon>
        <taxon>Pseudomonadota</taxon>
        <taxon>Alphaproteobacteria</taxon>
        <taxon>Hyphomicrobiales</taxon>
        <taxon>Rhizobiaceae</taxon>
        <taxon>Metarhizobium</taxon>
    </lineage>
</organism>
<accession>A0A2U2DHY0</accession>
<evidence type="ECO:0000313" key="1">
    <source>
        <dbReference type="EMBL" id="PWE52925.1"/>
    </source>
</evidence>
<evidence type="ECO:0000313" key="2">
    <source>
        <dbReference type="Proteomes" id="UP000245252"/>
    </source>
</evidence>
<dbReference type="AlphaFoldDB" id="A0A2U2DHY0"/>
<proteinExistence type="predicted"/>
<sequence>MTVSVDDKAIRLTGPCGVEEVEVLVDYMDRHPDLHIDLSAATTIHTALWQALMVFRPRIAETSVSTLISDKVLASVKVSL</sequence>
<protein>
    <recommendedName>
        <fullName evidence="3">STAS domain-containing protein</fullName>
    </recommendedName>
</protein>
<comment type="caution">
    <text evidence="1">The sequence shown here is derived from an EMBL/GenBank/DDBJ whole genome shotgun (WGS) entry which is preliminary data.</text>
</comment>
<name>A0A2U2DHY0_9HYPH</name>